<dbReference type="Proteomes" id="UP001162501">
    <property type="component" value="Chromosome 13"/>
</dbReference>
<proteinExistence type="predicted"/>
<reference evidence="1" key="2">
    <citation type="submission" date="2025-03" db="EMBL/GenBank/DDBJ databases">
        <authorList>
            <consortium name="ELIXIR-Norway"/>
            <consortium name="Elixir Norway"/>
        </authorList>
    </citation>
    <scope>NUCLEOTIDE SEQUENCE</scope>
</reference>
<reference evidence="1" key="1">
    <citation type="submission" date="2023-05" db="EMBL/GenBank/DDBJ databases">
        <authorList>
            <consortium name="ELIXIR-Norway"/>
        </authorList>
    </citation>
    <scope>NUCLEOTIDE SEQUENCE</scope>
</reference>
<dbReference type="EMBL" id="OX596097">
    <property type="protein sequence ID" value="CAM9597164.1"/>
    <property type="molecule type" value="Genomic_DNA"/>
</dbReference>
<accession>A0AC59YDF8</accession>
<protein>
    <submittedName>
        <fullName evidence="1">Uncharacterized protein</fullName>
    </submittedName>
</protein>
<evidence type="ECO:0000313" key="2">
    <source>
        <dbReference type="Proteomes" id="UP001162501"/>
    </source>
</evidence>
<name>A0AC59YDF8_RANTA</name>
<sequence>MLTGRSRLGCAGSPAHFDREGCRDGPHLLYARWASWRLRGVQTLPVTVWRVSVGQGAASRMWEAALGAKGRRPLRGGEPILRSSGERGFPRTWLGPRRPIGCFGTDCGGLFGLRLPASSLRL</sequence>
<evidence type="ECO:0000313" key="1">
    <source>
        <dbReference type="EMBL" id="CAM9597164.1"/>
    </source>
</evidence>
<organism evidence="1 2">
    <name type="scientific">Rangifer tarandus platyrhynchus</name>
    <name type="common">Svalbard reindeer</name>
    <dbReference type="NCBI Taxonomy" id="3082113"/>
    <lineage>
        <taxon>Eukaryota</taxon>
        <taxon>Metazoa</taxon>
        <taxon>Chordata</taxon>
        <taxon>Craniata</taxon>
        <taxon>Vertebrata</taxon>
        <taxon>Euteleostomi</taxon>
        <taxon>Mammalia</taxon>
        <taxon>Eutheria</taxon>
        <taxon>Laurasiatheria</taxon>
        <taxon>Artiodactyla</taxon>
        <taxon>Ruminantia</taxon>
        <taxon>Pecora</taxon>
        <taxon>Cervidae</taxon>
        <taxon>Odocoileinae</taxon>
        <taxon>Rangifer</taxon>
    </lineage>
</organism>
<gene>
    <name evidence="1" type="ORF">MRATA1EN22A_LOCUS4763</name>
</gene>